<keyword evidence="1" id="KW-0732">Signal</keyword>
<feature type="signal peptide" evidence="1">
    <location>
        <begin position="1"/>
        <end position="20"/>
    </location>
</feature>
<dbReference type="RefSeq" id="XP_001609127.1">
    <property type="nucleotide sequence ID" value="XM_001609077.1"/>
</dbReference>
<dbReference type="EMBL" id="AAXT01000005">
    <property type="protein sequence ID" value="EDO05559.1"/>
    <property type="molecule type" value="Genomic_DNA"/>
</dbReference>
<proteinExistence type="predicted"/>
<reference evidence="2 3" key="1">
    <citation type="journal article" date="2007" name="PLoS Pathog.">
        <title>Genome sequence of Babesia bovis and comparative analysis of apicomplexan hemoprotozoa.</title>
        <authorList>
            <person name="Brayton K.A."/>
            <person name="Lau A.O.T."/>
            <person name="Herndon D.R."/>
            <person name="Hannick L."/>
            <person name="Kappmeyer L.S."/>
            <person name="Berens S.J."/>
            <person name="Bidwell S.L."/>
            <person name="Brown W.C."/>
            <person name="Crabtree J."/>
            <person name="Fadrosh D."/>
            <person name="Feldblum T."/>
            <person name="Forberger H.A."/>
            <person name="Haas B.J."/>
            <person name="Howell J.M."/>
            <person name="Khouri H."/>
            <person name="Koo H."/>
            <person name="Mann D.J."/>
            <person name="Norimine J."/>
            <person name="Paulsen I.T."/>
            <person name="Radune D."/>
            <person name="Ren Q."/>
            <person name="Smith R.K. Jr."/>
            <person name="Suarez C.E."/>
            <person name="White O."/>
            <person name="Wortman J.R."/>
            <person name="Knowles D.P. Jr."/>
            <person name="McElwain T.F."/>
            <person name="Nene V.M."/>
        </authorList>
    </citation>
    <scope>NUCLEOTIDE SEQUENCE [LARGE SCALE GENOMIC DNA]</scope>
    <source>
        <strain evidence="2">T2Bo</strain>
    </source>
</reference>
<protein>
    <submittedName>
        <fullName evidence="2">Uncharacterized protein</fullName>
    </submittedName>
</protein>
<reference evidence="3" key="3">
    <citation type="journal article" date="2021" name="Int. J. Parasitol.">
        <title>Comparative analysis of gene expression between Babesia bovis blood stages and kinetes allowed by improved genome annotation.</title>
        <authorList>
            <person name="Ueti M.W."/>
            <person name="Johnson W.C."/>
            <person name="Kappmeyer L.S."/>
            <person name="Herndon D.R."/>
            <person name="Mousel M.R."/>
            <person name="Reif K.E."/>
            <person name="Taus N.S."/>
            <person name="Ifeonu O.O."/>
            <person name="Silva J.C."/>
            <person name="Suarez C.E."/>
            <person name="Brayton K.A."/>
        </authorList>
    </citation>
    <scope>NUCLEOTIDE SEQUENCE [LARGE SCALE GENOMIC DNA]</scope>
</reference>
<reference evidence="3" key="2">
    <citation type="journal article" date="2020" name="Data Brief">
        <title>Transcriptome dataset of Babesia bovis life stages within vertebrate and invertebrate hosts.</title>
        <authorList>
            <person name="Ueti M.W."/>
            <person name="Johnson W.C."/>
            <person name="Kappmeyer L.S."/>
            <person name="Herndon D.R."/>
            <person name="Mousel M.R."/>
            <person name="Reif K.E."/>
            <person name="Taus N.S."/>
            <person name="Ifeonu O.O."/>
            <person name="Silva J.C."/>
            <person name="Suarez C.E."/>
            <person name="Brayton K.A."/>
        </authorList>
    </citation>
    <scope>NUCLEOTIDE SEQUENCE [LARGE SCALE GENOMIC DNA]</scope>
</reference>
<comment type="caution">
    <text evidence="2">The sequence shown here is derived from an EMBL/GenBank/DDBJ whole genome shotgun (WGS) entry which is preliminary data.</text>
</comment>
<evidence type="ECO:0000256" key="1">
    <source>
        <dbReference type="SAM" id="SignalP"/>
    </source>
</evidence>
<dbReference type="GeneID" id="5477343"/>
<dbReference type="AlphaFoldDB" id="A7AWY1"/>
<accession>A7AWY1</accession>
<dbReference type="VEuPathDB" id="PiroplasmaDB:BBOV_I004780"/>
<dbReference type="KEGG" id="bbo:BBOV_I004780"/>
<organism evidence="2 3">
    <name type="scientific">Babesia bovis</name>
    <dbReference type="NCBI Taxonomy" id="5865"/>
    <lineage>
        <taxon>Eukaryota</taxon>
        <taxon>Sar</taxon>
        <taxon>Alveolata</taxon>
        <taxon>Apicomplexa</taxon>
        <taxon>Aconoidasida</taxon>
        <taxon>Piroplasmida</taxon>
        <taxon>Babesiidae</taxon>
        <taxon>Babesia</taxon>
    </lineage>
</organism>
<dbReference type="InParanoid" id="A7AWY1"/>
<gene>
    <name evidence="2" type="ORF">BBOV_I004780</name>
</gene>
<evidence type="ECO:0000313" key="3">
    <source>
        <dbReference type="Proteomes" id="UP000002173"/>
    </source>
</evidence>
<evidence type="ECO:0000313" key="2">
    <source>
        <dbReference type="EMBL" id="EDO05559.1"/>
    </source>
</evidence>
<name>A7AWY1_BABBO</name>
<feature type="chain" id="PRO_5002707029" evidence="1">
    <location>
        <begin position="21"/>
        <end position="361"/>
    </location>
</feature>
<sequence length="361" mass="41065">MMLLVTCIVWLCVCLGLVSSQPLPNDAPEIIFKDRMATNLMRAKLQDHGLSVSFEDVDYLPNEMLANSDLNLCRRPMEKDYQDFLLAFCRYYACDIREFADTPIENLENRILYNLDTPVTDNQTHRDGTNLSVSCATAKIAARCSAYLAYAECVYRTYIHTNNFAKVVFQVPERAKVLDIHFVKYFERVKTSIPPLLDEGVTQLCRYVNTACVAIHPQFSKTSGFRRLSICSIFDVFTPITTFADLYSSTLESTELHALQSFDIEEYESMVTVPSEAVHSPLGIPYDKHINSPRILTAFYVELCNRRCRYVANMLDISSKWTMLNSFGRTRQLLICAKLLALCPDCPTCGNIDSLMADQSF</sequence>
<dbReference type="Proteomes" id="UP000002173">
    <property type="component" value="Unassembled WGS sequence"/>
</dbReference>
<keyword evidence="3" id="KW-1185">Reference proteome</keyword>
<dbReference type="OMA" id="LAYAECV"/>